<name>A0AAV2HJK7_LYMST</name>
<proteinExistence type="predicted"/>
<dbReference type="EMBL" id="CAXITT010000164">
    <property type="protein sequence ID" value="CAL1534200.1"/>
    <property type="molecule type" value="Genomic_DNA"/>
</dbReference>
<keyword evidence="2" id="KW-0472">Membrane</keyword>
<evidence type="ECO:0000256" key="1">
    <source>
        <dbReference type="SAM" id="MobiDB-lite"/>
    </source>
</evidence>
<feature type="region of interest" description="Disordered" evidence="1">
    <location>
        <begin position="1"/>
        <end position="56"/>
    </location>
</feature>
<feature type="transmembrane region" description="Helical" evidence="2">
    <location>
        <begin position="164"/>
        <end position="186"/>
    </location>
</feature>
<comment type="caution">
    <text evidence="3">The sequence shown here is derived from an EMBL/GenBank/DDBJ whole genome shotgun (WGS) entry which is preliminary data.</text>
</comment>
<dbReference type="PANTHER" id="PTHR38640">
    <property type="entry name" value="GEO09659P1"/>
    <property type="match status" value="1"/>
</dbReference>
<accession>A0AAV2HJK7</accession>
<keyword evidence="2" id="KW-0812">Transmembrane</keyword>
<keyword evidence="4" id="KW-1185">Reference proteome</keyword>
<protein>
    <submittedName>
        <fullName evidence="3">Uncharacterized protein</fullName>
    </submittedName>
</protein>
<reference evidence="3 4" key="1">
    <citation type="submission" date="2024-04" db="EMBL/GenBank/DDBJ databases">
        <authorList>
            <consortium name="Genoscope - CEA"/>
            <person name="William W."/>
        </authorList>
    </citation>
    <scope>NUCLEOTIDE SEQUENCE [LARGE SCALE GENOMIC DNA]</scope>
</reference>
<organism evidence="3 4">
    <name type="scientific">Lymnaea stagnalis</name>
    <name type="common">Great pond snail</name>
    <name type="synonym">Helix stagnalis</name>
    <dbReference type="NCBI Taxonomy" id="6523"/>
    <lineage>
        <taxon>Eukaryota</taxon>
        <taxon>Metazoa</taxon>
        <taxon>Spiralia</taxon>
        <taxon>Lophotrochozoa</taxon>
        <taxon>Mollusca</taxon>
        <taxon>Gastropoda</taxon>
        <taxon>Heterobranchia</taxon>
        <taxon>Euthyneura</taxon>
        <taxon>Panpulmonata</taxon>
        <taxon>Hygrophila</taxon>
        <taxon>Lymnaeoidea</taxon>
        <taxon>Lymnaeidae</taxon>
        <taxon>Lymnaea</taxon>
    </lineage>
</organism>
<evidence type="ECO:0000313" key="4">
    <source>
        <dbReference type="Proteomes" id="UP001497497"/>
    </source>
</evidence>
<gene>
    <name evidence="3" type="ORF">GSLYS_00008160001</name>
</gene>
<keyword evidence="2" id="KW-1133">Transmembrane helix</keyword>
<dbReference type="AlphaFoldDB" id="A0AAV2HJK7"/>
<feature type="compositionally biased region" description="Polar residues" evidence="1">
    <location>
        <begin position="47"/>
        <end position="56"/>
    </location>
</feature>
<evidence type="ECO:0000256" key="2">
    <source>
        <dbReference type="SAM" id="Phobius"/>
    </source>
</evidence>
<evidence type="ECO:0000313" key="3">
    <source>
        <dbReference type="EMBL" id="CAL1534200.1"/>
    </source>
</evidence>
<dbReference type="Proteomes" id="UP001497497">
    <property type="component" value="Unassembled WGS sequence"/>
</dbReference>
<feature type="compositionally biased region" description="Basic and acidic residues" evidence="1">
    <location>
        <begin position="30"/>
        <end position="45"/>
    </location>
</feature>
<sequence length="227" mass="25542">MATPTTLNIGEPADERSVDGNNAPYGEYSHTGDREPPREEKHEGLEYSSNPFSPRKSQIDMENLLMRGMGYDEEDEENGKGEFMRLFPEFLITPSDFGFKIAPSVGSVCYGYFSLACMNPFWFNRAFGDVHEVVKNVLWAQAHLGIGLYVYSRRHIRKLPASRAILYSLFGSVLFNFGSCMVWGLGKTLLPHSPAMRVAFSLLSSCLLLYAGQDYLQYVDDSCSELD</sequence>
<dbReference type="PANTHER" id="PTHR38640:SF1">
    <property type="entry name" value="GEO09659P1"/>
    <property type="match status" value="1"/>
</dbReference>